<feature type="non-terminal residue" evidence="2">
    <location>
        <position position="87"/>
    </location>
</feature>
<evidence type="ECO:0000313" key="3">
    <source>
        <dbReference type="Proteomes" id="UP000032366"/>
    </source>
</evidence>
<feature type="signal peptide" evidence="1">
    <location>
        <begin position="1"/>
        <end position="28"/>
    </location>
</feature>
<accession>A0ABR5C9I4</accession>
<evidence type="ECO:0008006" key="4">
    <source>
        <dbReference type="Google" id="ProtNLM"/>
    </source>
</evidence>
<proteinExistence type="predicted"/>
<sequence>MKNKLILCILFACLLSFNLLKTQSVANAETQDNSQLATYDQDITTNDISITEENGDKIFFESEEDKQMYLNDQNNNIQPRAVGLSQK</sequence>
<feature type="chain" id="PRO_5046735400" description="Secreted protein" evidence="1">
    <location>
        <begin position="29"/>
        <end position="87"/>
    </location>
</feature>
<comment type="caution">
    <text evidence="2">The sequence shown here is derived from an EMBL/GenBank/DDBJ whole genome shotgun (WGS) entry which is preliminary data.</text>
</comment>
<dbReference type="EMBL" id="JXWY01000015">
    <property type="protein sequence ID" value="KIX91395.1"/>
    <property type="molecule type" value="Genomic_DNA"/>
</dbReference>
<keyword evidence="1" id="KW-0732">Signal</keyword>
<protein>
    <recommendedName>
        <fullName evidence="4">Secreted protein</fullName>
    </recommendedName>
</protein>
<name>A0ABR5C9I4_9STAP</name>
<reference evidence="2 3" key="1">
    <citation type="submission" date="2015-01" db="EMBL/GenBank/DDBJ databases">
        <authorList>
            <person name="Guo J."/>
        </authorList>
    </citation>
    <scope>NUCLEOTIDE SEQUENCE [LARGE SCALE GENOMIC DNA]</scope>
    <source>
        <strain evidence="2 3">DSM 22147</strain>
    </source>
</reference>
<dbReference type="RefSeq" id="WP_044359128.1">
    <property type="nucleotide sequence ID" value="NZ_JXWY01000015.1"/>
</dbReference>
<dbReference type="Proteomes" id="UP000032366">
    <property type="component" value="Unassembled WGS sequence"/>
</dbReference>
<organism evidence="2 3">
    <name type="scientific">Staphylococcus microti</name>
    <dbReference type="NCBI Taxonomy" id="569857"/>
    <lineage>
        <taxon>Bacteria</taxon>
        <taxon>Bacillati</taxon>
        <taxon>Bacillota</taxon>
        <taxon>Bacilli</taxon>
        <taxon>Bacillales</taxon>
        <taxon>Staphylococcaceae</taxon>
        <taxon>Staphylococcus</taxon>
    </lineage>
</organism>
<evidence type="ECO:0000313" key="2">
    <source>
        <dbReference type="EMBL" id="KIX91395.1"/>
    </source>
</evidence>
<gene>
    <name evidence="2" type="ORF">TP70_02645</name>
</gene>
<evidence type="ECO:0000256" key="1">
    <source>
        <dbReference type="SAM" id="SignalP"/>
    </source>
</evidence>
<keyword evidence="3" id="KW-1185">Reference proteome</keyword>